<dbReference type="KEGG" id="aon:DEH84_11445"/>
<dbReference type="InterPro" id="IPR051321">
    <property type="entry name" value="PHA/PHB_synthase"/>
</dbReference>
<feature type="domain" description="Poly-beta-hydroxybutyrate polymerase N-terminal" evidence="5">
    <location>
        <begin position="22"/>
        <end position="61"/>
    </location>
</feature>
<keyword evidence="2" id="KW-0012">Acyltransferase</keyword>
<dbReference type="GO" id="GO:0042619">
    <property type="term" value="P:poly-hydroxybutyrate biosynthetic process"/>
    <property type="evidence" value="ECO:0007669"/>
    <property type="project" value="InterPro"/>
</dbReference>
<dbReference type="Gene3D" id="3.40.50.1820">
    <property type="entry name" value="alpha/beta hydrolase"/>
    <property type="match status" value="1"/>
</dbReference>
<evidence type="ECO:0000256" key="3">
    <source>
        <dbReference type="SAM" id="MobiDB-lite"/>
    </source>
</evidence>
<dbReference type="InterPro" id="IPR010941">
    <property type="entry name" value="PhaC_N"/>
</dbReference>
<evidence type="ECO:0000256" key="1">
    <source>
        <dbReference type="ARBA" id="ARBA00022679"/>
    </source>
</evidence>
<accession>A0A2U8FU67</accession>
<feature type="domain" description="Poly-beta-hydroxybutyrate polymerase N-terminal" evidence="4">
    <location>
        <begin position="90"/>
        <end position="258"/>
    </location>
</feature>
<evidence type="ECO:0000259" key="4">
    <source>
        <dbReference type="Pfam" id="PF07167"/>
    </source>
</evidence>
<evidence type="ECO:0000256" key="2">
    <source>
        <dbReference type="ARBA" id="ARBA00023315"/>
    </source>
</evidence>
<sequence length="579" mass="64970">MSMTTPCTPPTPDPDAWQNWVNELDRHAQATVGQITGGISPVQAALVYLDWLGHLGTAPGKQLDLMKRFIEDAQATTERVLSPEDEVPADKRFKSEGWRRFPFNAWAEGFLLMQRAWDRATHDVPGVGHKTEETATFAARQWLDMMSPSNLPWLNPEVLQATAKEGGMNLVRGGQNWFDDWQHLVRGLPPSGAEQYEVGRNVAITPGKVVMRNDLIELIQYSPTTDKVHAEPILIVPAWIMKYYILDLQPQNSLVKYLVDQGHTVFMISWKNPTADDRDKGMDCYRELGVMAALDTINRIVPDRKVHGVGYCLGGTMLMIAAAAMGRAHDDRLATMTLFAAQGDFTEAGELLLFINDSEVSLIEAMMAEEGVLKGSQMAGTFQLLHSNDLIWSRVLKEYMLGQRGEPNDLMAWNADTTRMPYRMHSEYLRKLFLHNDLASGRYEVDGSPVWFTDIRMPAFAVGTVTDHVAPWKSVYKLHLLPIDLTFVLTSGGHNAGIVSEPGHPRRHYQIHHRPADEHYVDPDTWQATAPRVEGSWWPAWQTWLVEHSSGLVAPPRMGLPGGRKKALPDAPGDYVRVP</sequence>
<evidence type="ECO:0000313" key="6">
    <source>
        <dbReference type="EMBL" id="AWI53974.1"/>
    </source>
</evidence>
<dbReference type="InterPro" id="IPR029058">
    <property type="entry name" value="AB_hydrolase_fold"/>
</dbReference>
<dbReference type="EMBL" id="CP029210">
    <property type="protein sequence ID" value="AWI53974.1"/>
    <property type="molecule type" value="Genomic_DNA"/>
</dbReference>
<dbReference type="InterPro" id="IPR022211">
    <property type="entry name" value="PHBC_N"/>
</dbReference>
<dbReference type="PANTHER" id="PTHR36837">
    <property type="entry name" value="POLY(3-HYDROXYALKANOATE) POLYMERASE SUBUNIT PHAC"/>
    <property type="match status" value="1"/>
</dbReference>
<name>A0A2U8FU67_9BURK</name>
<gene>
    <name evidence="6" type="ORF">DEH84_11445</name>
</gene>
<evidence type="ECO:0000259" key="5">
    <source>
        <dbReference type="Pfam" id="PF12551"/>
    </source>
</evidence>
<dbReference type="GO" id="GO:0016746">
    <property type="term" value="F:acyltransferase activity"/>
    <property type="evidence" value="ECO:0007669"/>
    <property type="project" value="UniProtKB-KW"/>
</dbReference>
<proteinExistence type="predicted"/>
<evidence type="ECO:0000313" key="7">
    <source>
        <dbReference type="Proteomes" id="UP000244892"/>
    </source>
</evidence>
<dbReference type="PANTHER" id="PTHR36837:SF5">
    <property type="entry name" value="POLY-3-HYDROXYBUTYRATE SYNTHASE"/>
    <property type="match status" value="1"/>
</dbReference>
<dbReference type="Pfam" id="PF07167">
    <property type="entry name" value="PhaC_N"/>
    <property type="match status" value="1"/>
</dbReference>
<organism evidence="6 7">
    <name type="scientific">Aquabacterium olei</name>
    <dbReference type="NCBI Taxonomy" id="1296669"/>
    <lineage>
        <taxon>Bacteria</taxon>
        <taxon>Pseudomonadati</taxon>
        <taxon>Pseudomonadota</taxon>
        <taxon>Betaproteobacteria</taxon>
        <taxon>Burkholderiales</taxon>
        <taxon>Aquabacterium</taxon>
    </lineage>
</organism>
<dbReference type="Pfam" id="PF12551">
    <property type="entry name" value="PHBC_N"/>
    <property type="match status" value="1"/>
</dbReference>
<reference evidence="6 7" key="1">
    <citation type="submission" date="2018-05" db="EMBL/GenBank/DDBJ databases">
        <title>complete genome sequence of Aquabacterium olei NBRC 110486.</title>
        <authorList>
            <person name="Tang B."/>
            <person name="Chang J."/>
            <person name="Zhang L."/>
            <person name="Yang H."/>
        </authorList>
    </citation>
    <scope>NUCLEOTIDE SEQUENCE [LARGE SCALE GENOMIC DNA]</scope>
    <source>
        <strain evidence="6 7">NBRC 110486</strain>
    </source>
</reference>
<keyword evidence="7" id="KW-1185">Reference proteome</keyword>
<dbReference type="OrthoDB" id="7208816at2"/>
<protein>
    <submittedName>
        <fullName evidence="6">Poly-beta-hydroxybutyrate polymerase</fullName>
    </submittedName>
</protein>
<dbReference type="Proteomes" id="UP000244892">
    <property type="component" value="Chromosome"/>
</dbReference>
<keyword evidence="1" id="KW-0808">Transferase</keyword>
<feature type="region of interest" description="Disordered" evidence="3">
    <location>
        <begin position="560"/>
        <end position="579"/>
    </location>
</feature>
<dbReference type="SUPFAM" id="SSF53474">
    <property type="entry name" value="alpha/beta-Hydrolases"/>
    <property type="match status" value="1"/>
</dbReference>
<dbReference type="AlphaFoldDB" id="A0A2U8FU67"/>